<dbReference type="PANTHER" id="PTHR43133">
    <property type="entry name" value="RNA POLYMERASE ECF-TYPE SIGMA FACTO"/>
    <property type="match status" value="1"/>
</dbReference>
<dbReference type="Gene3D" id="1.10.1740.10">
    <property type="match status" value="1"/>
</dbReference>
<dbReference type="GO" id="GO:0006352">
    <property type="term" value="P:DNA-templated transcription initiation"/>
    <property type="evidence" value="ECO:0007669"/>
    <property type="project" value="InterPro"/>
</dbReference>
<protein>
    <submittedName>
        <fullName evidence="7">RNA polymerase, sigma-24 subunit, ECF subfamily</fullName>
    </submittedName>
</protein>
<dbReference type="HOGENOM" id="CLU_047691_4_1_10"/>
<evidence type="ECO:0000256" key="1">
    <source>
        <dbReference type="ARBA" id="ARBA00010641"/>
    </source>
</evidence>
<gene>
    <name evidence="7" type="ordered locus">Dfer_1727</name>
</gene>
<dbReference type="KEGG" id="dfe:Dfer_1727"/>
<dbReference type="Gene3D" id="1.10.10.10">
    <property type="entry name" value="Winged helix-like DNA-binding domain superfamily/Winged helix DNA-binding domain"/>
    <property type="match status" value="1"/>
</dbReference>
<dbReference type="InterPro" id="IPR013249">
    <property type="entry name" value="RNA_pol_sigma70_r4_t2"/>
</dbReference>
<dbReference type="Proteomes" id="UP000002011">
    <property type="component" value="Chromosome"/>
</dbReference>
<evidence type="ECO:0000313" key="7">
    <source>
        <dbReference type="EMBL" id="ACT92968.1"/>
    </source>
</evidence>
<organism evidence="7 8">
    <name type="scientific">Dyadobacter fermentans (strain ATCC 700827 / DSM 18053 / CIP 107007 / KCTC 52180 / NS114)</name>
    <dbReference type="NCBI Taxonomy" id="471854"/>
    <lineage>
        <taxon>Bacteria</taxon>
        <taxon>Pseudomonadati</taxon>
        <taxon>Bacteroidota</taxon>
        <taxon>Cytophagia</taxon>
        <taxon>Cytophagales</taxon>
        <taxon>Spirosomataceae</taxon>
        <taxon>Dyadobacter</taxon>
    </lineage>
</organism>
<keyword evidence="3" id="KW-0731">Sigma factor</keyword>
<dbReference type="InterPro" id="IPR039425">
    <property type="entry name" value="RNA_pol_sigma-70-like"/>
</dbReference>
<dbReference type="SUPFAM" id="SSF88946">
    <property type="entry name" value="Sigma2 domain of RNA polymerase sigma factors"/>
    <property type="match status" value="1"/>
</dbReference>
<dbReference type="eggNOG" id="COG1595">
    <property type="taxonomic scope" value="Bacteria"/>
</dbReference>
<feature type="domain" description="RNA polymerase sigma factor 70 region 4 type 2" evidence="6">
    <location>
        <begin position="118"/>
        <end position="169"/>
    </location>
</feature>
<dbReference type="SUPFAM" id="SSF88659">
    <property type="entry name" value="Sigma3 and sigma4 domains of RNA polymerase sigma factors"/>
    <property type="match status" value="1"/>
</dbReference>
<keyword evidence="8" id="KW-1185">Reference proteome</keyword>
<sequence>MDAPDHETVIHLNESKSFEQVYLMYAKPLIRLSYSMLQDVQESEEIVQTVFHSLWERRDTLIVHSSIEAYLVRAVKLKAMQYLRDKSNEQKHIALFSQQLARGQNDTEQRIEYKLLTDRLETLTAGLPGQCQQVFTLSRKKGMTNSEISSLLNITEKAVENQITRALRYLRKGLVGYINS</sequence>
<comment type="similarity">
    <text evidence="1">Belongs to the sigma-70 factor family. ECF subfamily.</text>
</comment>
<dbReference type="AlphaFoldDB" id="C6VTM5"/>
<evidence type="ECO:0000256" key="3">
    <source>
        <dbReference type="ARBA" id="ARBA00023082"/>
    </source>
</evidence>
<dbReference type="GO" id="GO:0016987">
    <property type="term" value="F:sigma factor activity"/>
    <property type="evidence" value="ECO:0007669"/>
    <property type="project" value="UniProtKB-KW"/>
</dbReference>
<accession>C6VTM5</accession>
<keyword evidence="4" id="KW-0804">Transcription</keyword>
<dbReference type="EMBL" id="CP001619">
    <property type="protein sequence ID" value="ACT92968.1"/>
    <property type="molecule type" value="Genomic_DNA"/>
</dbReference>
<reference evidence="7 8" key="1">
    <citation type="journal article" date="2009" name="Stand. Genomic Sci.">
        <title>Complete genome sequence of Dyadobacter fermentans type strain (NS114).</title>
        <authorList>
            <person name="Lang E."/>
            <person name="Lapidus A."/>
            <person name="Chertkov O."/>
            <person name="Brettin T."/>
            <person name="Detter J.C."/>
            <person name="Han C."/>
            <person name="Copeland A."/>
            <person name="Glavina Del Rio T."/>
            <person name="Nolan M."/>
            <person name="Chen F."/>
            <person name="Lucas S."/>
            <person name="Tice H."/>
            <person name="Cheng J.F."/>
            <person name="Land M."/>
            <person name="Hauser L."/>
            <person name="Chang Y.J."/>
            <person name="Jeffries C.D."/>
            <person name="Kopitz M."/>
            <person name="Bruce D."/>
            <person name="Goodwin L."/>
            <person name="Pitluck S."/>
            <person name="Ovchinnikova G."/>
            <person name="Pati A."/>
            <person name="Ivanova N."/>
            <person name="Mavrommatis K."/>
            <person name="Chen A."/>
            <person name="Palaniappan K."/>
            <person name="Chain P."/>
            <person name="Bristow J."/>
            <person name="Eisen J.A."/>
            <person name="Markowitz V."/>
            <person name="Hugenholtz P."/>
            <person name="Goker M."/>
            <person name="Rohde M."/>
            <person name="Kyrpides N.C."/>
            <person name="Klenk H.P."/>
        </authorList>
    </citation>
    <scope>NUCLEOTIDE SEQUENCE [LARGE SCALE GENOMIC DNA]</scope>
    <source>
        <strain evidence="8">ATCC 700827 / DSM 18053 / CIP 107007 / KCTC 52180 / NS114</strain>
    </source>
</reference>
<dbReference type="InterPro" id="IPR007627">
    <property type="entry name" value="RNA_pol_sigma70_r2"/>
</dbReference>
<dbReference type="RefSeq" id="WP_015811222.1">
    <property type="nucleotide sequence ID" value="NC_013037.1"/>
</dbReference>
<evidence type="ECO:0000259" key="6">
    <source>
        <dbReference type="Pfam" id="PF08281"/>
    </source>
</evidence>
<dbReference type="NCBIfam" id="TIGR02985">
    <property type="entry name" value="Sig70_bacteroi1"/>
    <property type="match status" value="1"/>
</dbReference>
<dbReference type="InterPro" id="IPR013325">
    <property type="entry name" value="RNA_pol_sigma_r2"/>
</dbReference>
<proteinExistence type="inferred from homology"/>
<keyword evidence="2" id="KW-0805">Transcription regulation</keyword>
<dbReference type="Pfam" id="PF08281">
    <property type="entry name" value="Sigma70_r4_2"/>
    <property type="match status" value="1"/>
</dbReference>
<dbReference type="InterPro" id="IPR014327">
    <property type="entry name" value="RNA_pol_sigma70_bacteroid"/>
</dbReference>
<evidence type="ECO:0000256" key="4">
    <source>
        <dbReference type="ARBA" id="ARBA00023163"/>
    </source>
</evidence>
<evidence type="ECO:0000256" key="2">
    <source>
        <dbReference type="ARBA" id="ARBA00023015"/>
    </source>
</evidence>
<dbReference type="Pfam" id="PF04542">
    <property type="entry name" value="Sigma70_r2"/>
    <property type="match status" value="1"/>
</dbReference>
<evidence type="ECO:0000313" key="8">
    <source>
        <dbReference type="Proteomes" id="UP000002011"/>
    </source>
</evidence>
<dbReference type="STRING" id="471854.Dfer_1727"/>
<evidence type="ECO:0000259" key="5">
    <source>
        <dbReference type="Pfam" id="PF04542"/>
    </source>
</evidence>
<name>C6VTM5_DYAFD</name>
<dbReference type="InterPro" id="IPR013324">
    <property type="entry name" value="RNA_pol_sigma_r3/r4-like"/>
</dbReference>
<dbReference type="PANTHER" id="PTHR43133:SF46">
    <property type="entry name" value="RNA POLYMERASE SIGMA-70 FACTOR ECF SUBFAMILY"/>
    <property type="match status" value="1"/>
</dbReference>
<dbReference type="GO" id="GO:0003677">
    <property type="term" value="F:DNA binding"/>
    <property type="evidence" value="ECO:0007669"/>
    <property type="project" value="InterPro"/>
</dbReference>
<dbReference type="InterPro" id="IPR036388">
    <property type="entry name" value="WH-like_DNA-bd_sf"/>
</dbReference>
<dbReference type="NCBIfam" id="TIGR02937">
    <property type="entry name" value="sigma70-ECF"/>
    <property type="match status" value="1"/>
</dbReference>
<dbReference type="InterPro" id="IPR014284">
    <property type="entry name" value="RNA_pol_sigma-70_dom"/>
</dbReference>
<feature type="domain" description="RNA polymerase sigma-70 region 2" evidence="5">
    <location>
        <begin position="22"/>
        <end position="87"/>
    </location>
</feature>